<dbReference type="STRING" id="426703.SAMN04488100_10227"/>
<reference evidence="3 4" key="1">
    <citation type="submission" date="2016-10" db="EMBL/GenBank/DDBJ databases">
        <authorList>
            <person name="de Groot N.N."/>
        </authorList>
    </citation>
    <scope>NUCLEOTIDE SEQUENCE [LARGE SCALE GENOMIC DNA]</scope>
    <source>
        <strain evidence="3 4">DSM 19182</strain>
    </source>
</reference>
<protein>
    <recommendedName>
        <fullName evidence="6">Extracellular solute-binding protein</fullName>
    </recommendedName>
</protein>
<evidence type="ECO:0000256" key="1">
    <source>
        <dbReference type="SAM" id="Phobius"/>
    </source>
</evidence>
<dbReference type="AlphaFoldDB" id="A0A1H7QIW0"/>
<sequence length="205" mass="24102">MAKTKVREILQSNDTPKEKFEYLWGYYRWHVIILVSGIFFAGYLFVDWMNRPITAFHVTVLAPEVDTEEENQLTEDLNQLIQHEGRNEKAYASFTPHGQLAERFTAQLTAAEYDVILMDEPAFREYADFGTMQEFRLSGLDEEDYYQPDVYDDPMAVDSSHFDIFNQYETTSDMVVMIPENSRRRDAITTFFETQGYDIEFIDND</sequence>
<dbReference type="Proteomes" id="UP000321425">
    <property type="component" value="Unassembled WGS sequence"/>
</dbReference>
<dbReference type="RefSeq" id="WP_091486235.1">
    <property type="nucleotide sequence ID" value="NZ_BJUX01000003.1"/>
</dbReference>
<evidence type="ECO:0008006" key="6">
    <source>
        <dbReference type="Google" id="ProtNLM"/>
    </source>
</evidence>
<keyword evidence="1" id="KW-0472">Membrane</keyword>
<gene>
    <name evidence="2" type="ORF">APU01nite_04820</name>
    <name evidence="3" type="ORF">SAMN04488100_10227</name>
</gene>
<dbReference type="EMBL" id="BJUX01000003">
    <property type="protein sequence ID" value="GEK88443.1"/>
    <property type="molecule type" value="Genomic_DNA"/>
</dbReference>
<reference evidence="2 5" key="2">
    <citation type="submission" date="2019-07" db="EMBL/GenBank/DDBJ databases">
        <title>Whole genome shotgun sequence of Alkalibacterium putridalgicola NBRC 103243.</title>
        <authorList>
            <person name="Hosoyama A."/>
            <person name="Uohara A."/>
            <person name="Ohji S."/>
            <person name="Ichikawa N."/>
        </authorList>
    </citation>
    <scope>NUCLEOTIDE SEQUENCE [LARGE SCALE GENOMIC DNA]</scope>
    <source>
        <strain evidence="2 5">NBRC 103243</strain>
    </source>
</reference>
<evidence type="ECO:0000313" key="3">
    <source>
        <dbReference type="EMBL" id="SEL48060.1"/>
    </source>
</evidence>
<dbReference type="Proteomes" id="UP000198548">
    <property type="component" value="Unassembled WGS sequence"/>
</dbReference>
<evidence type="ECO:0000313" key="4">
    <source>
        <dbReference type="Proteomes" id="UP000198548"/>
    </source>
</evidence>
<keyword evidence="5" id="KW-1185">Reference proteome</keyword>
<proteinExistence type="predicted"/>
<dbReference type="EMBL" id="FOBL01000002">
    <property type="protein sequence ID" value="SEL48060.1"/>
    <property type="molecule type" value="Genomic_DNA"/>
</dbReference>
<feature type="transmembrane region" description="Helical" evidence="1">
    <location>
        <begin position="26"/>
        <end position="46"/>
    </location>
</feature>
<name>A0A1H7QIW0_9LACT</name>
<accession>A0A1H7QIW0</accession>
<keyword evidence="1" id="KW-1133">Transmembrane helix</keyword>
<dbReference type="OrthoDB" id="1925387at2"/>
<evidence type="ECO:0000313" key="5">
    <source>
        <dbReference type="Proteomes" id="UP000321425"/>
    </source>
</evidence>
<keyword evidence="1" id="KW-0812">Transmembrane</keyword>
<evidence type="ECO:0000313" key="2">
    <source>
        <dbReference type="EMBL" id="GEK88443.1"/>
    </source>
</evidence>
<organism evidence="3 4">
    <name type="scientific">Alkalibacterium putridalgicola</name>
    <dbReference type="NCBI Taxonomy" id="426703"/>
    <lineage>
        <taxon>Bacteria</taxon>
        <taxon>Bacillati</taxon>
        <taxon>Bacillota</taxon>
        <taxon>Bacilli</taxon>
        <taxon>Lactobacillales</taxon>
        <taxon>Carnobacteriaceae</taxon>
        <taxon>Alkalibacterium</taxon>
    </lineage>
</organism>